<reference evidence="1 2" key="1">
    <citation type="submission" date="2019-11" db="EMBL/GenBank/DDBJ databases">
        <title>Comparative genomics of hydrocarbon-degrading Desulfosarcina strains.</title>
        <authorList>
            <person name="Watanabe M."/>
            <person name="Kojima H."/>
            <person name="Fukui M."/>
        </authorList>
    </citation>
    <scope>NUCLEOTIDE SEQUENCE [LARGE SCALE GENOMIC DNA]</scope>
    <source>
        <strain evidence="2">oXyS1</strain>
    </source>
</reference>
<protein>
    <recommendedName>
        <fullName evidence="3">Lipoprotein</fullName>
    </recommendedName>
</protein>
<dbReference type="AlphaFoldDB" id="A0A5K8A8W8"/>
<dbReference type="InterPro" id="IPR005534">
    <property type="entry name" value="Curli_assmbl/transp-comp_CsgG"/>
</dbReference>
<name>A0A5K8A8W8_9BACT</name>
<gene>
    <name evidence="1" type="ORF">DSCOOX_22720</name>
</gene>
<dbReference type="Proteomes" id="UP000422108">
    <property type="component" value="Chromosome"/>
</dbReference>
<organism evidence="1 2">
    <name type="scientific">Desulfosarcina ovata subsp. ovata</name>
    <dbReference type="NCBI Taxonomy" id="2752305"/>
    <lineage>
        <taxon>Bacteria</taxon>
        <taxon>Pseudomonadati</taxon>
        <taxon>Thermodesulfobacteriota</taxon>
        <taxon>Desulfobacteria</taxon>
        <taxon>Desulfobacterales</taxon>
        <taxon>Desulfosarcinaceae</taxon>
        <taxon>Desulfosarcina</taxon>
    </lineage>
</organism>
<evidence type="ECO:0000313" key="2">
    <source>
        <dbReference type="Proteomes" id="UP000422108"/>
    </source>
</evidence>
<dbReference type="RefSeq" id="WP_155310328.1">
    <property type="nucleotide sequence ID" value="NZ_AP021879.1"/>
</dbReference>
<dbReference type="PROSITE" id="PS51257">
    <property type="entry name" value="PROKAR_LIPOPROTEIN"/>
    <property type="match status" value="1"/>
</dbReference>
<dbReference type="Pfam" id="PF03783">
    <property type="entry name" value="CsgG"/>
    <property type="match status" value="1"/>
</dbReference>
<keyword evidence="2" id="KW-1185">Reference proteome</keyword>
<evidence type="ECO:0008006" key="3">
    <source>
        <dbReference type="Google" id="ProtNLM"/>
    </source>
</evidence>
<dbReference type="Gene3D" id="3.40.50.10610">
    <property type="entry name" value="ABC-type transport auxiliary lipoprotein component"/>
    <property type="match status" value="1"/>
</dbReference>
<proteinExistence type="predicted"/>
<dbReference type="GO" id="GO:0030288">
    <property type="term" value="C:outer membrane-bounded periplasmic space"/>
    <property type="evidence" value="ECO:0007669"/>
    <property type="project" value="InterPro"/>
</dbReference>
<evidence type="ECO:0000313" key="1">
    <source>
        <dbReference type="EMBL" id="BBO89092.1"/>
    </source>
</evidence>
<dbReference type="EMBL" id="AP021879">
    <property type="protein sequence ID" value="BBO89092.1"/>
    <property type="molecule type" value="Genomic_DNA"/>
</dbReference>
<accession>A0A5K8A8W8</accession>
<sequence>MKRESTARVGDQSPIQWLFILATIAVTLGCASTTVDQRPVLTDDSGNARAVYSADTKPVTAVLPLVLGLGPEAVKQYPQLVEKSVGMGVYQLVLSAVTESNRFSVVEVRPENIDAILQERWLQQSGLMSDGQAAVEARQRGAAQVIYGRIYDYAETVSEKIVGLQARHTKKMVVGIQLICTDASSFRQIGIGTAVGYGDSILGATRSAVLLAREKMLRRLFVADPADRQPSGSD</sequence>